<dbReference type="OrthoDB" id="241648at2759"/>
<evidence type="ECO:0000256" key="2">
    <source>
        <dbReference type="ARBA" id="ARBA00006155"/>
    </source>
</evidence>
<dbReference type="Proteomes" id="UP001152320">
    <property type="component" value="Chromosome 9"/>
</dbReference>
<dbReference type="Pfam" id="PF02518">
    <property type="entry name" value="HATPase_c"/>
    <property type="match status" value="1"/>
</dbReference>
<keyword evidence="7" id="KW-0809">Transit peptide</keyword>
<comment type="similarity">
    <text evidence="2 10">Belongs to the PDK/BCKDK protein kinase family.</text>
</comment>
<evidence type="ECO:0000256" key="5">
    <source>
        <dbReference type="ARBA" id="ARBA00022777"/>
    </source>
</evidence>
<dbReference type="SMART" id="SM00387">
    <property type="entry name" value="HATPase_c"/>
    <property type="match status" value="1"/>
</dbReference>
<dbReference type="InterPro" id="IPR003594">
    <property type="entry name" value="HATPase_dom"/>
</dbReference>
<dbReference type="InterPro" id="IPR039028">
    <property type="entry name" value="BCKD/PDK"/>
</dbReference>
<dbReference type="PANTHER" id="PTHR11947">
    <property type="entry name" value="PYRUVATE DEHYDROGENASE KINASE"/>
    <property type="match status" value="1"/>
</dbReference>
<evidence type="ECO:0000256" key="4">
    <source>
        <dbReference type="ARBA" id="ARBA00022741"/>
    </source>
</evidence>
<evidence type="ECO:0000256" key="9">
    <source>
        <dbReference type="ARBA" id="ARBA00048201"/>
    </source>
</evidence>
<keyword evidence="4 10" id="KW-0547">Nucleotide-binding</keyword>
<dbReference type="Pfam" id="PF10436">
    <property type="entry name" value="BCDHK_Adom3"/>
    <property type="match status" value="1"/>
</dbReference>
<dbReference type="FunFam" id="3.30.565.10:FF:000007">
    <property type="entry name" value="Mitochondrial pyruvate dehydrogenase kinase isoform 2"/>
    <property type="match status" value="1"/>
</dbReference>
<dbReference type="PROSITE" id="PS50109">
    <property type="entry name" value="HIS_KIN"/>
    <property type="match status" value="1"/>
</dbReference>
<keyword evidence="5 10" id="KW-0418">Kinase</keyword>
<comment type="caution">
    <text evidence="12">The sequence shown here is derived from an EMBL/GenBank/DDBJ whole genome shotgun (WGS) entry which is preliminary data.</text>
</comment>
<keyword evidence="3 10" id="KW-0808">Transferase</keyword>
<evidence type="ECO:0000256" key="8">
    <source>
        <dbReference type="ARBA" id="ARBA00023128"/>
    </source>
</evidence>
<accession>A0A9Q1H712</accession>
<evidence type="ECO:0000256" key="10">
    <source>
        <dbReference type="RuleBase" id="RU366032"/>
    </source>
</evidence>
<dbReference type="Gene3D" id="1.20.140.20">
    <property type="entry name" value="Alpha-ketoacid/pyruvate dehydrogenase kinase, N-terminal domain"/>
    <property type="match status" value="1"/>
</dbReference>
<name>A0A9Q1H712_HOLLE</name>
<dbReference type="InterPro" id="IPR036784">
    <property type="entry name" value="AK/P_DHK_N_sf"/>
</dbReference>
<dbReference type="EMBL" id="JAIZAY010000009">
    <property type="protein sequence ID" value="KAJ8035534.1"/>
    <property type="molecule type" value="Genomic_DNA"/>
</dbReference>
<keyword evidence="8 10" id="KW-0496">Mitochondrion</keyword>
<dbReference type="InterPro" id="IPR018955">
    <property type="entry name" value="BCDHK/PDK_N"/>
</dbReference>
<comment type="catalytic activity">
    <reaction evidence="9">
        <text>L-seryl-[pyruvate dehydrogenase E1 alpha subunit] + ATP = O-phospho-L-seryl-[pyruvate dehydrogenase E1 alpha subunit] + ADP + H(+)</text>
        <dbReference type="Rhea" id="RHEA:23052"/>
        <dbReference type="Rhea" id="RHEA-COMP:13689"/>
        <dbReference type="Rhea" id="RHEA-COMP:13690"/>
        <dbReference type="ChEBI" id="CHEBI:15378"/>
        <dbReference type="ChEBI" id="CHEBI:29999"/>
        <dbReference type="ChEBI" id="CHEBI:30616"/>
        <dbReference type="ChEBI" id="CHEBI:83421"/>
        <dbReference type="ChEBI" id="CHEBI:456216"/>
        <dbReference type="EC" id="2.7.11.2"/>
    </reaction>
</comment>
<evidence type="ECO:0000259" key="11">
    <source>
        <dbReference type="PROSITE" id="PS50109"/>
    </source>
</evidence>
<dbReference type="AlphaFoldDB" id="A0A9Q1H712"/>
<evidence type="ECO:0000256" key="1">
    <source>
        <dbReference type="ARBA" id="ARBA00004305"/>
    </source>
</evidence>
<dbReference type="PANTHER" id="PTHR11947:SF3">
    <property type="entry name" value="[PYRUVATE DEHYDROGENASE (ACETYL-TRANSFERRING)] KINASE, MITOCHONDRIAL"/>
    <property type="match status" value="1"/>
</dbReference>
<dbReference type="SUPFAM" id="SSF55874">
    <property type="entry name" value="ATPase domain of HSP90 chaperone/DNA topoisomerase II/histidine kinase"/>
    <property type="match status" value="1"/>
</dbReference>
<evidence type="ECO:0000313" key="13">
    <source>
        <dbReference type="Proteomes" id="UP001152320"/>
    </source>
</evidence>
<gene>
    <name evidence="12" type="ORF">HOLleu_19245</name>
</gene>
<evidence type="ECO:0000256" key="6">
    <source>
        <dbReference type="ARBA" id="ARBA00022840"/>
    </source>
</evidence>
<dbReference type="InterPro" id="IPR036890">
    <property type="entry name" value="HATPase_C_sf"/>
</dbReference>
<dbReference type="GO" id="GO:0005759">
    <property type="term" value="C:mitochondrial matrix"/>
    <property type="evidence" value="ECO:0007669"/>
    <property type="project" value="UniProtKB-SubCell"/>
</dbReference>
<dbReference type="InterPro" id="IPR005467">
    <property type="entry name" value="His_kinase_dom"/>
</dbReference>
<comment type="subcellular location">
    <subcellularLocation>
        <location evidence="1 10">Mitochondrion matrix</location>
    </subcellularLocation>
</comment>
<keyword evidence="6 10" id="KW-0067">ATP-binding</keyword>
<evidence type="ECO:0000256" key="7">
    <source>
        <dbReference type="ARBA" id="ARBA00022946"/>
    </source>
</evidence>
<evidence type="ECO:0000256" key="3">
    <source>
        <dbReference type="ARBA" id="ARBA00022679"/>
    </source>
</evidence>
<dbReference type="Gene3D" id="3.30.565.10">
    <property type="entry name" value="Histidine kinase-like ATPase, C-terminal domain"/>
    <property type="match status" value="1"/>
</dbReference>
<keyword evidence="13" id="KW-1185">Reference proteome</keyword>
<reference evidence="12" key="1">
    <citation type="submission" date="2021-10" db="EMBL/GenBank/DDBJ databases">
        <title>Tropical sea cucumber genome reveals ecological adaptation and Cuvierian tubules defense mechanism.</title>
        <authorList>
            <person name="Chen T."/>
        </authorList>
    </citation>
    <scope>NUCLEOTIDE SEQUENCE</scope>
    <source>
        <strain evidence="12">Nanhai2018</strain>
        <tissue evidence="12">Muscle</tissue>
    </source>
</reference>
<dbReference type="GO" id="GO:0004740">
    <property type="term" value="F:pyruvate dehydrogenase (acetyl-transferring) kinase activity"/>
    <property type="evidence" value="ECO:0007669"/>
    <property type="project" value="UniProtKB-EC"/>
</dbReference>
<dbReference type="GO" id="GO:0010906">
    <property type="term" value="P:regulation of glucose metabolic process"/>
    <property type="evidence" value="ECO:0007669"/>
    <property type="project" value="TreeGrafter"/>
</dbReference>
<dbReference type="EC" id="2.7.11.-" evidence="10"/>
<organism evidence="12 13">
    <name type="scientific">Holothuria leucospilota</name>
    <name type="common">Black long sea cucumber</name>
    <name type="synonym">Mertensiothuria leucospilota</name>
    <dbReference type="NCBI Taxonomy" id="206669"/>
    <lineage>
        <taxon>Eukaryota</taxon>
        <taxon>Metazoa</taxon>
        <taxon>Echinodermata</taxon>
        <taxon>Eleutherozoa</taxon>
        <taxon>Echinozoa</taxon>
        <taxon>Holothuroidea</taxon>
        <taxon>Aspidochirotacea</taxon>
        <taxon>Aspidochirotida</taxon>
        <taxon>Holothuriidae</taxon>
        <taxon>Holothuria</taxon>
    </lineage>
</organism>
<proteinExistence type="inferred from homology"/>
<protein>
    <recommendedName>
        <fullName evidence="10">Protein-serine/threonine kinase</fullName>
        <ecNumber evidence="10">2.7.11.-</ecNumber>
    </recommendedName>
</protein>
<evidence type="ECO:0000313" key="12">
    <source>
        <dbReference type="EMBL" id="KAJ8035534.1"/>
    </source>
</evidence>
<feature type="domain" description="Histidine kinase" evidence="11">
    <location>
        <begin position="243"/>
        <end position="368"/>
    </location>
</feature>
<sequence>MVRLTLRLLTSVAKKAHVQAQMEHYSKFSPSPLSIKQFLDFGMEDGNCPRSFSFLKHELPVRICNIMKEINLLPEKLLQMPSARTVKGWYQQTLEDLLEYEDADEESVEMNSRFTEQLITIRNRHSNVVETMAQAVLEMRESYDYDQNEENNIQYFLNRFYISRISIRMLINQHTLLFGSAPKTHPRHIGSIDPNTDVVAVVADAYDSARFLCDQYYLASPDVEITTINAKDETSNIHIVYVPSHLYHILFELFKNSMRAVMEHKGPSATEYPKIKVLITKGNHDLTIRMSDEGGGIPRSQIDQLFNYMYTTAPTPPKPGVSTIPPLAGYGYGLPISRLYAKYFHGDLTLTSMEGYGTDAMVYLKVLSSEANELLPIYNHAVNRHYRANLPASDWSSPMGGFRSFSMSGGSSRHF</sequence>
<dbReference type="SUPFAM" id="SSF69012">
    <property type="entry name" value="alpha-ketoacid dehydrogenase kinase, N-terminal domain"/>
    <property type="match status" value="1"/>
</dbReference>
<dbReference type="CDD" id="cd16929">
    <property type="entry name" value="HATPase_PDK-like"/>
    <property type="match status" value="1"/>
</dbReference>
<dbReference type="GO" id="GO:0005524">
    <property type="term" value="F:ATP binding"/>
    <property type="evidence" value="ECO:0007669"/>
    <property type="project" value="UniProtKB-UniRule"/>
</dbReference>